<keyword evidence="2" id="KW-1133">Transmembrane helix</keyword>
<reference evidence="3" key="1">
    <citation type="submission" date="2021-03" db="EMBL/GenBank/DDBJ databases">
        <authorList>
            <person name="Palmer J.M."/>
        </authorList>
    </citation>
    <scope>NUCLEOTIDE SEQUENCE</scope>
    <source>
        <strain evidence="3">ARV_011</strain>
    </source>
</reference>
<dbReference type="OrthoDB" id="2354757at2759"/>
<organism evidence="3 4">
    <name type="scientific">Scheffersomyces spartinae</name>
    <dbReference type="NCBI Taxonomy" id="45513"/>
    <lineage>
        <taxon>Eukaryota</taxon>
        <taxon>Fungi</taxon>
        <taxon>Dikarya</taxon>
        <taxon>Ascomycota</taxon>
        <taxon>Saccharomycotina</taxon>
        <taxon>Pichiomycetes</taxon>
        <taxon>Debaryomycetaceae</taxon>
        <taxon>Scheffersomyces</taxon>
    </lineage>
</organism>
<dbReference type="PANTHER" id="PTHR28013">
    <property type="entry name" value="PROTEIN DCV1-RELATED"/>
    <property type="match status" value="1"/>
</dbReference>
<feature type="transmembrane region" description="Helical" evidence="2">
    <location>
        <begin position="62"/>
        <end position="83"/>
    </location>
</feature>
<evidence type="ECO:0000313" key="3">
    <source>
        <dbReference type="EMBL" id="KAG7195705.1"/>
    </source>
</evidence>
<feature type="transmembrane region" description="Helical" evidence="2">
    <location>
        <begin position="32"/>
        <end position="56"/>
    </location>
</feature>
<dbReference type="GO" id="GO:0005886">
    <property type="term" value="C:plasma membrane"/>
    <property type="evidence" value="ECO:0007669"/>
    <property type="project" value="TreeGrafter"/>
</dbReference>
<proteinExistence type="predicted"/>
<evidence type="ECO:0000256" key="1">
    <source>
        <dbReference type="SAM" id="MobiDB-lite"/>
    </source>
</evidence>
<protein>
    <submittedName>
        <fullName evidence="3">Regulator of ime2</fullName>
    </submittedName>
</protein>
<keyword evidence="2" id="KW-0472">Membrane</keyword>
<dbReference type="GeneID" id="66115461"/>
<dbReference type="InterPro" id="IPR051380">
    <property type="entry name" value="pH-response_reg_palI/RIM9"/>
</dbReference>
<dbReference type="AlphaFoldDB" id="A0A9P8AJR3"/>
<accession>A0A9P8AJR3</accession>
<dbReference type="Proteomes" id="UP000790833">
    <property type="component" value="Unassembled WGS sequence"/>
</dbReference>
<evidence type="ECO:0000256" key="2">
    <source>
        <dbReference type="SAM" id="Phobius"/>
    </source>
</evidence>
<gene>
    <name evidence="3" type="primary">RIM9</name>
    <name evidence="3" type="ORF">KQ657_002087</name>
</gene>
<feature type="region of interest" description="Disordered" evidence="1">
    <location>
        <begin position="173"/>
        <end position="193"/>
    </location>
</feature>
<feature type="compositionally biased region" description="Acidic residues" evidence="1">
    <location>
        <begin position="176"/>
        <end position="193"/>
    </location>
</feature>
<keyword evidence="2" id="KW-0812">Transmembrane</keyword>
<comment type="caution">
    <text evidence="3">The sequence shown here is derived from an EMBL/GenBank/DDBJ whole genome shotgun (WGS) entry which is preliminary data.</text>
</comment>
<keyword evidence="4" id="KW-1185">Reference proteome</keyword>
<dbReference type="RefSeq" id="XP_043051250.1">
    <property type="nucleotide sequence ID" value="XM_043192862.1"/>
</dbReference>
<sequence>MFYCLFNKVVEDGGEDDDDEDQPRDISMYLSFMLMFSLCDFIATLLALLADILLFIPRLTYVGWIQILPLILLAFTASTICFMKREVSTRKYLQGGDSNYKNDDMYLRRRMVTDPDNDDDDSGSDDGFYVYTNGFYSNSDKDSQWVHHGRRSTTTIDQTMDIPLEDLHTHEQHTDEFDDDDYNDNEDNDGYVH</sequence>
<evidence type="ECO:0000313" key="4">
    <source>
        <dbReference type="Proteomes" id="UP000790833"/>
    </source>
</evidence>
<dbReference type="GO" id="GO:0032153">
    <property type="term" value="C:cell division site"/>
    <property type="evidence" value="ECO:0007669"/>
    <property type="project" value="TreeGrafter"/>
</dbReference>
<dbReference type="PANTHER" id="PTHR28013:SF3">
    <property type="entry name" value="PROTEIN DCV1-RELATED"/>
    <property type="match status" value="1"/>
</dbReference>
<dbReference type="EMBL" id="JAHMUF010000002">
    <property type="protein sequence ID" value="KAG7195705.1"/>
    <property type="molecule type" value="Genomic_DNA"/>
</dbReference>
<name>A0A9P8AJR3_9ASCO</name>
<dbReference type="GO" id="GO:0035838">
    <property type="term" value="C:growing cell tip"/>
    <property type="evidence" value="ECO:0007669"/>
    <property type="project" value="TreeGrafter"/>
</dbReference>